<evidence type="ECO:0000256" key="10">
    <source>
        <dbReference type="ARBA" id="ARBA00022989"/>
    </source>
</evidence>
<feature type="transmembrane region" description="Helical" evidence="13">
    <location>
        <begin position="21"/>
        <end position="40"/>
    </location>
</feature>
<sequence length="216" mass="21659">MTLFLALVRQTIRAAFGQGGGAFTGLLFYFSVVATLPFAIGPDPATLSRIAPAMLWLGALLATLFGLDRLFQDDRDDGGLDLLVLSGLPLSLVVLAKSLGHLVATGVPLLLGAPLFGLMLGLDAGAIGWNVAALALGLPALTFIGAIGAALMVPLRRGGLLVAVLILPFTVPVLIFGVAAAGAETSQPMLLLSALSLAATVLGPAAGAAALAAALD</sequence>
<feature type="transmembrane region" description="Helical" evidence="13">
    <location>
        <begin position="102"/>
        <end position="122"/>
    </location>
</feature>
<proteinExistence type="inferred from homology"/>
<evidence type="ECO:0000256" key="11">
    <source>
        <dbReference type="ARBA" id="ARBA00023136"/>
    </source>
</evidence>
<evidence type="ECO:0000256" key="9">
    <source>
        <dbReference type="ARBA" id="ARBA00022748"/>
    </source>
</evidence>
<comment type="similarity">
    <text evidence="3 12">Belongs to the CcmB/CycW/HelB family.</text>
</comment>
<dbReference type="GO" id="GO:0017004">
    <property type="term" value="P:cytochrome complex assembly"/>
    <property type="evidence" value="ECO:0007669"/>
    <property type="project" value="UniProtKB-KW"/>
</dbReference>
<keyword evidence="9 12" id="KW-0201">Cytochrome c-type biogenesis</keyword>
<evidence type="ECO:0000256" key="3">
    <source>
        <dbReference type="ARBA" id="ARBA00010544"/>
    </source>
</evidence>
<keyword evidence="7 12" id="KW-0997">Cell inner membrane</keyword>
<evidence type="ECO:0000256" key="12">
    <source>
        <dbReference type="PIRNR" id="PIRNR002764"/>
    </source>
</evidence>
<evidence type="ECO:0000256" key="7">
    <source>
        <dbReference type="ARBA" id="ARBA00022519"/>
    </source>
</evidence>
<protein>
    <recommendedName>
        <fullName evidence="4 12">Heme exporter protein B</fullName>
    </recommendedName>
</protein>
<dbReference type="EMBL" id="JACHOO010000005">
    <property type="protein sequence ID" value="MBB5753527.1"/>
    <property type="molecule type" value="Genomic_DNA"/>
</dbReference>
<evidence type="ECO:0000313" key="14">
    <source>
        <dbReference type="EMBL" id="MBB5753527.1"/>
    </source>
</evidence>
<feature type="transmembrane region" description="Helical" evidence="13">
    <location>
        <begin position="46"/>
        <end position="67"/>
    </location>
</feature>
<feature type="transmembrane region" description="Helical" evidence="13">
    <location>
        <begin position="159"/>
        <end position="183"/>
    </location>
</feature>
<evidence type="ECO:0000313" key="15">
    <source>
        <dbReference type="Proteomes" id="UP000523821"/>
    </source>
</evidence>
<comment type="function">
    <text evidence="1 12">Required for the export of heme to the periplasm for the biogenesis of c-type cytochromes.</text>
</comment>
<dbReference type="GO" id="GO:0015232">
    <property type="term" value="F:heme transmembrane transporter activity"/>
    <property type="evidence" value="ECO:0007669"/>
    <property type="project" value="InterPro"/>
</dbReference>
<keyword evidence="6 12" id="KW-1003">Cell membrane</keyword>
<dbReference type="PIRSF" id="PIRSF002764">
    <property type="entry name" value="CcmB"/>
    <property type="match status" value="1"/>
</dbReference>
<evidence type="ECO:0000256" key="1">
    <source>
        <dbReference type="ARBA" id="ARBA00002442"/>
    </source>
</evidence>
<dbReference type="RefSeq" id="WP_183856451.1">
    <property type="nucleotide sequence ID" value="NZ_JACHOO010000005.1"/>
</dbReference>
<name>A0A7W9FMR2_9HYPH</name>
<evidence type="ECO:0000256" key="4">
    <source>
        <dbReference type="ARBA" id="ARBA00016452"/>
    </source>
</evidence>
<dbReference type="Pfam" id="PF03379">
    <property type="entry name" value="CcmB"/>
    <property type="match status" value="1"/>
</dbReference>
<dbReference type="PANTHER" id="PTHR30070:SF1">
    <property type="entry name" value="CYTOCHROME C BIOGENESIS B-RELATED"/>
    <property type="match status" value="1"/>
</dbReference>
<dbReference type="GO" id="GO:0005886">
    <property type="term" value="C:plasma membrane"/>
    <property type="evidence" value="ECO:0007669"/>
    <property type="project" value="UniProtKB-SubCell"/>
</dbReference>
<feature type="transmembrane region" description="Helical" evidence="13">
    <location>
        <begin position="190"/>
        <end position="215"/>
    </location>
</feature>
<evidence type="ECO:0000256" key="8">
    <source>
        <dbReference type="ARBA" id="ARBA00022692"/>
    </source>
</evidence>
<keyword evidence="10 13" id="KW-1133">Transmembrane helix</keyword>
<keyword evidence="8 13" id="KW-0812">Transmembrane</keyword>
<dbReference type="Proteomes" id="UP000523821">
    <property type="component" value="Unassembled WGS sequence"/>
</dbReference>
<dbReference type="PRINTS" id="PR01414">
    <property type="entry name" value="CCMBBIOGNSIS"/>
</dbReference>
<accession>A0A7W9FMR2</accession>
<organism evidence="14 15">
    <name type="scientific">Prosthecomicrobium pneumaticum</name>
    <dbReference type="NCBI Taxonomy" id="81895"/>
    <lineage>
        <taxon>Bacteria</taxon>
        <taxon>Pseudomonadati</taxon>
        <taxon>Pseudomonadota</taxon>
        <taxon>Alphaproteobacteria</taxon>
        <taxon>Hyphomicrobiales</taxon>
        <taxon>Kaistiaceae</taxon>
        <taxon>Prosthecomicrobium</taxon>
    </lineage>
</organism>
<keyword evidence="15" id="KW-1185">Reference proteome</keyword>
<reference evidence="14 15" key="1">
    <citation type="submission" date="2020-08" db="EMBL/GenBank/DDBJ databases">
        <title>Genomic Encyclopedia of Type Strains, Phase IV (KMG-IV): sequencing the most valuable type-strain genomes for metagenomic binning, comparative biology and taxonomic classification.</title>
        <authorList>
            <person name="Goeker M."/>
        </authorList>
    </citation>
    <scope>NUCLEOTIDE SEQUENCE [LARGE SCALE GENOMIC DNA]</scope>
    <source>
        <strain evidence="14 15">DSM 16268</strain>
    </source>
</reference>
<evidence type="ECO:0000256" key="6">
    <source>
        <dbReference type="ARBA" id="ARBA00022475"/>
    </source>
</evidence>
<feature type="transmembrane region" description="Helical" evidence="13">
    <location>
        <begin position="129"/>
        <end position="153"/>
    </location>
</feature>
<dbReference type="NCBIfam" id="TIGR01190">
    <property type="entry name" value="ccmB"/>
    <property type="match status" value="1"/>
</dbReference>
<evidence type="ECO:0000256" key="5">
    <source>
        <dbReference type="ARBA" id="ARBA00022448"/>
    </source>
</evidence>
<gene>
    <name evidence="14" type="ORF">GGQ63_002597</name>
</gene>
<dbReference type="InterPro" id="IPR026031">
    <property type="entry name" value="Cyt_c_CcmB_bac"/>
</dbReference>
<dbReference type="InterPro" id="IPR003544">
    <property type="entry name" value="Cyt_c_biogenesis_CcmB"/>
</dbReference>
<dbReference type="PANTHER" id="PTHR30070">
    <property type="entry name" value="HEME EXPORTER PROTEIN B"/>
    <property type="match status" value="1"/>
</dbReference>
<dbReference type="GO" id="GO:1903607">
    <property type="term" value="P:cytochrome c biosynthetic process"/>
    <property type="evidence" value="ECO:0007669"/>
    <property type="project" value="TreeGrafter"/>
</dbReference>
<comment type="caution">
    <text evidence="14">The sequence shown here is derived from an EMBL/GenBank/DDBJ whole genome shotgun (WGS) entry which is preliminary data.</text>
</comment>
<comment type="subcellular location">
    <subcellularLocation>
        <location evidence="2">Cell inner membrane</location>
        <topology evidence="2">Multi-pass membrane protein</topology>
    </subcellularLocation>
</comment>
<evidence type="ECO:0000256" key="13">
    <source>
        <dbReference type="SAM" id="Phobius"/>
    </source>
</evidence>
<keyword evidence="5 12" id="KW-0813">Transport</keyword>
<dbReference type="AlphaFoldDB" id="A0A7W9FMR2"/>
<keyword evidence="11 12" id="KW-0472">Membrane</keyword>
<evidence type="ECO:0000256" key="2">
    <source>
        <dbReference type="ARBA" id="ARBA00004429"/>
    </source>
</evidence>